<evidence type="ECO:0000313" key="4">
    <source>
        <dbReference type="Proteomes" id="UP000050816"/>
    </source>
</evidence>
<comment type="caution">
    <text evidence="3">The sequence shown here is derived from an EMBL/GenBank/DDBJ whole genome shotgun (WGS) entry which is preliminary data.</text>
</comment>
<dbReference type="RefSeq" id="WP_056955222.1">
    <property type="nucleotide sequence ID" value="NZ_AZFK01000063.1"/>
</dbReference>
<organism evidence="3 4">
    <name type="scientific">Limosilactobacillus ingluviei DSM 15946</name>
    <dbReference type="NCBI Taxonomy" id="1423760"/>
    <lineage>
        <taxon>Bacteria</taxon>
        <taxon>Bacillati</taxon>
        <taxon>Bacillota</taxon>
        <taxon>Bacilli</taxon>
        <taxon>Lactobacillales</taxon>
        <taxon>Lactobacillaceae</taxon>
        <taxon>Limosilactobacillus</taxon>
    </lineage>
</organism>
<dbReference type="AlphaFoldDB" id="A0A0R1UD42"/>
<keyword evidence="2" id="KW-1133">Transmembrane helix</keyword>
<dbReference type="Proteomes" id="UP000050816">
    <property type="component" value="Unassembled WGS sequence"/>
</dbReference>
<proteinExistence type="predicted"/>
<evidence type="ECO:0000313" key="3">
    <source>
        <dbReference type="EMBL" id="KRL88840.1"/>
    </source>
</evidence>
<sequence>MKDKLQKNSQDEVSPDLDNILSKDGKDLSKQDENKLVAMKQEIFKGPLPHPSILKGYEEIDPGSAHKIIESGLAESRDRRELQRRTFEAIKEERKRRDWMGYSIGFFIVAIGALLVYTGHAVYGSIFSGVSAIAMVSLFLGQSNEEPEKKDKDKTK</sequence>
<dbReference type="PATRIC" id="fig|1423760.3.peg.50"/>
<dbReference type="EMBL" id="AZFK01000063">
    <property type="protein sequence ID" value="KRL88840.1"/>
    <property type="molecule type" value="Genomic_DNA"/>
</dbReference>
<evidence type="ECO:0008006" key="5">
    <source>
        <dbReference type="Google" id="ProtNLM"/>
    </source>
</evidence>
<evidence type="ECO:0000256" key="1">
    <source>
        <dbReference type="SAM" id="MobiDB-lite"/>
    </source>
</evidence>
<keyword evidence="2" id="KW-0812">Transmembrane</keyword>
<gene>
    <name evidence="3" type="ORF">FC43_GL000046</name>
</gene>
<keyword evidence="2" id="KW-0472">Membrane</keyword>
<reference evidence="3 4" key="1">
    <citation type="journal article" date="2015" name="Genome Announc.">
        <title>Expanding the biotechnology potential of lactobacilli through comparative genomics of 213 strains and associated genera.</title>
        <authorList>
            <person name="Sun Z."/>
            <person name="Harris H.M."/>
            <person name="McCann A."/>
            <person name="Guo C."/>
            <person name="Argimon S."/>
            <person name="Zhang W."/>
            <person name="Yang X."/>
            <person name="Jeffery I.B."/>
            <person name="Cooney J.C."/>
            <person name="Kagawa T.F."/>
            <person name="Liu W."/>
            <person name="Song Y."/>
            <person name="Salvetti E."/>
            <person name="Wrobel A."/>
            <person name="Rasinkangas P."/>
            <person name="Parkhill J."/>
            <person name="Rea M.C."/>
            <person name="O'Sullivan O."/>
            <person name="Ritari J."/>
            <person name="Douillard F.P."/>
            <person name="Paul Ross R."/>
            <person name="Yang R."/>
            <person name="Briner A.E."/>
            <person name="Felis G.E."/>
            <person name="de Vos W.M."/>
            <person name="Barrangou R."/>
            <person name="Klaenhammer T.R."/>
            <person name="Caufield P.W."/>
            <person name="Cui Y."/>
            <person name="Zhang H."/>
            <person name="O'Toole P.W."/>
        </authorList>
    </citation>
    <scope>NUCLEOTIDE SEQUENCE [LARGE SCALE GENOMIC DNA]</scope>
    <source>
        <strain evidence="3 4">DSM 15946</strain>
    </source>
</reference>
<feature type="transmembrane region" description="Helical" evidence="2">
    <location>
        <begin position="123"/>
        <end position="141"/>
    </location>
</feature>
<name>A0A0R1UD42_9LACO</name>
<accession>A0A0R1UD42</accession>
<evidence type="ECO:0000256" key="2">
    <source>
        <dbReference type="SAM" id="Phobius"/>
    </source>
</evidence>
<feature type="compositionally biased region" description="Basic and acidic residues" evidence="1">
    <location>
        <begin position="1"/>
        <end position="10"/>
    </location>
</feature>
<dbReference type="InterPro" id="IPR019284">
    <property type="entry name" value="RP532"/>
</dbReference>
<protein>
    <recommendedName>
        <fullName evidence="5">DUF2335 domain-containing protein</fullName>
    </recommendedName>
</protein>
<feature type="region of interest" description="Disordered" evidence="1">
    <location>
        <begin position="1"/>
        <end position="28"/>
    </location>
</feature>
<dbReference type="Pfam" id="PF10097">
    <property type="entry name" value="DUF2335"/>
    <property type="match status" value="1"/>
</dbReference>
<feature type="transmembrane region" description="Helical" evidence="2">
    <location>
        <begin position="99"/>
        <end position="117"/>
    </location>
</feature>